<proteinExistence type="predicted"/>
<keyword evidence="2" id="KW-0812">Transmembrane</keyword>
<name>A0ABX3YGG0_9ACTN</name>
<comment type="caution">
    <text evidence="3">The sequence shown here is derived from an EMBL/GenBank/DDBJ whole genome shotgun (WGS) entry which is preliminary data.</text>
</comment>
<sequence>MTVFVTVILGLLTVIIGLVTSWPRWAWPVAAAVLVAGAATSLIIGHRRQPYIPPERLLEPDVQTVERWERVVRNVSLPSLVEDYDFQFSATVRWRPLDIAADAPVVNAGGLAVDAILDRARHITAQAPPHRSSLTQHQLNGALATMLPDPADRVVAMAENVQLSLTESDQERLTKLASVRKDEALWEHERRWEQSKRAYLGDDVLRTPGSAVVWWLAKNDEQIDKTVSDIGLLAELSAAANDAPAPEDFHRFVPGLAEQLDHDGPQDDGMQSGPRTPEDDAENLLRAAQLTARDSRRPIFAKRVAEAARAADLHDLAEALERRADPFPYDDPAGDRPGE</sequence>
<evidence type="ECO:0000313" key="3">
    <source>
        <dbReference type="EMBL" id="OSZ58852.1"/>
    </source>
</evidence>
<gene>
    <name evidence="3" type="ORF">OQI_19445</name>
</gene>
<organism evidence="3 4">
    <name type="scientific">Streptomyces pharetrae CZA14</name>
    <dbReference type="NCBI Taxonomy" id="1144883"/>
    <lineage>
        <taxon>Bacteria</taxon>
        <taxon>Bacillati</taxon>
        <taxon>Actinomycetota</taxon>
        <taxon>Actinomycetes</taxon>
        <taxon>Kitasatosporales</taxon>
        <taxon>Streptomycetaceae</taxon>
        <taxon>Streptomyces</taxon>
    </lineage>
</organism>
<dbReference type="EMBL" id="MRYD01000101">
    <property type="protein sequence ID" value="OSZ58852.1"/>
    <property type="molecule type" value="Genomic_DNA"/>
</dbReference>
<protein>
    <recommendedName>
        <fullName evidence="5">Secreted protein</fullName>
    </recommendedName>
</protein>
<feature type="region of interest" description="Disordered" evidence="1">
    <location>
        <begin position="320"/>
        <end position="339"/>
    </location>
</feature>
<evidence type="ECO:0000256" key="1">
    <source>
        <dbReference type="SAM" id="MobiDB-lite"/>
    </source>
</evidence>
<keyword evidence="2" id="KW-1133">Transmembrane helix</keyword>
<evidence type="ECO:0000256" key="2">
    <source>
        <dbReference type="SAM" id="Phobius"/>
    </source>
</evidence>
<keyword evidence="4" id="KW-1185">Reference proteome</keyword>
<evidence type="ECO:0008006" key="5">
    <source>
        <dbReference type="Google" id="ProtNLM"/>
    </source>
</evidence>
<feature type="transmembrane region" description="Helical" evidence="2">
    <location>
        <begin position="27"/>
        <end position="46"/>
    </location>
</feature>
<keyword evidence="2" id="KW-0472">Membrane</keyword>
<accession>A0ABX3YGG0</accession>
<evidence type="ECO:0000313" key="4">
    <source>
        <dbReference type="Proteomes" id="UP000194266"/>
    </source>
</evidence>
<feature type="region of interest" description="Disordered" evidence="1">
    <location>
        <begin position="258"/>
        <end position="279"/>
    </location>
</feature>
<dbReference type="Proteomes" id="UP000194266">
    <property type="component" value="Unassembled WGS sequence"/>
</dbReference>
<reference evidence="3 4" key="1">
    <citation type="submission" date="2016-12" db="EMBL/GenBank/DDBJ databases">
        <title>Genome Mining:The Detection of Biosynthetic Gene Clusters to Aid in the Expression of Curamycin A produced by Streptomyces sp. strain CZA14.</title>
        <authorList>
            <person name="Durrell K.A."/>
            <person name="Kirby B.M."/>
            <person name="Khan W."/>
            <person name="Mthethwa T."/>
            <person name="Le Roes-Hill M."/>
        </authorList>
    </citation>
    <scope>NUCLEOTIDE SEQUENCE [LARGE SCALE GENOMIC DNA]</scope>
    <source>
        <strain evidence="3 4">CZA14</strain>
    </source>
</reference>